<dbReference type="PANTHER" id="PTHR23273">
    <property type="entry name" value="REPLICATION FACTOR A 1, RFA1"/>
    <property type="match status" value="1"/>
</dbReference>
<proteinExistence type="predicted"/>
<dbReference type="Gene3D" id="2.40.50.140">
    <property type="entry name" value="Nucleic acid-binding proteins"/>
    <property type="match status" value="1"/>
</dbReference>
<sequence length="348" mass="38082">MQEFDAACDLRRDLYDYVGHIKLVNWQVLSDSLVLDDAEIASSRRVLLHVQTHDGPVMKLYLWDKAGTNFSEKFKASGGTARALALSSMTPSRVFLDIDVQATRDYLTWMNTDLDVANRFDADIVTKTETVTIGELFSYMKQEDAKVAWFECIATIGDVAHGSSWYYIGCGGCHTKATKGPTSLMCKKCGKTDIVGVAQYLAKITVYDNDDQATFVLLGVGGAGHELSGKKASELVEKYFEANENVGDDHLVPVPQALIDTIGQTRKFVVKVSDHNLTSKTQALTVTKVLTPEVPEAKANLEGNVAVPDTQETLQKEVADDDPSTCFGSVKRAADNVEAEDPKRARSG</sequence>
<keyword evidence="3" id="KW-1185">Reference proteome</keyword>
<evidence type="ECO:0000313" key="3">
    <source>
        <dbReference type="Proteomes" id="UP000824890"/>
    </source>
</evidence>
<dbReference type="InterPro" id="IPR012340">
    <property type="entry name" value="NA-bd_OB-fold"/>
</dbReference>
<evidence type="ECO:0008006" key="4">
    <source>
        <dbReference type="Google" id="ProtNLM"/>
    </source>
</evidence>
<gene>
    <name evidence="2" type="ORF">HID58_023732</name>
</gene>
<name>A0ABQ8D2W7_BRANA</name>
<feature type="compositionally biased region" description="Basic and acidic residues" evidence="1">
    <location>
        <begin position="332"/>
        <end position="348"/>
    </location>
</feature>
<dbReference type="PANTHER" id="PTHR23273:SF117">
    <property type="entry name" value="REPLICATION FACTOR A C-TERMINAL DOMAIN-CONTAINING PROTEIN"/>
    <property type="match status" value="1"/>
</dbReference>
<dbReference type="Proteomes" id="UP000824890">
    <property type="component" value="Unassembled WGS sequence"/>
</dbReference>
<feature type="region of interest" description="Disordered" evidence="1">
    <location>
        <begin position="311"/>
        <end position="348"/>
    </location>
</feature>
<accession>A0ABQ8D2W7</accession>
<comment type="caution">
    <text evidence="2">The sequence shown here is derived from an EMBL/GenBank/DDBJ whole genome shotgun (WGS) entry which is preliminary data.</text>
</comment>
<reference evidence="2 3" key="1">
    <citation type="submission" date="2021-05" db="EMBL/GenBank/DDBJ databases">
        <title>Genome Assembly of Synthetic Allotetraploid Brassica napus Reveals Homoeologous Exchanges between Subgenomes.</title>
        <authorList>
            <person name="Davis J.T."/>
        </authorList>
    </citation>
    <scope>NUCLEOTIDE SEQUENCE [LARGE SCALE GENOMIC DNA]</scope>
    <source>
        <strain evidence="3">cv. Da-Ae</strain>
        <tissue evidence="2">Seedling</tissue>
    </source>
</reference>
<organism evidence="2 3">
    <name type="scientific">Brassica napus</name>
    <name type="common">Rape</name>
    <dbReference type="NCBI Taxonomy" id="3708"/>
    <lineage>
        <taxon>Eukaryota</taxon>
        <taxon>Viridiplantae</taxon>
        <taxon>Streptophyta</taxon>
        <taxon>Embryophyta</taxon>
        <taxon>Tracheophyta</taxon>
        <taxon>Spermatophyta</taxon>
        <taxon>Magnoliopsida</taxon>
        <taxon>eudicotyledons</taxon>
        <taxon>Gunneridae</taxon>
        <taxon>Pentapetalae</taxon>
        <taxon>rosids</taxon>
        <taxon>malvids</taxon>
        <taxon>Brassicales</taxon>
        <taxon>Brassicaceae</taxon>
        <taxon>Brassiceae</taxon>
        <taxon>Brassica</taxon>
    </lineage>
</organism>
<dbReference type="EMBL" id="JAGKQM010000006">
    <property type="protein sequence ID" value="KAH0923714.1"/>
    <property type="molecule type" value="Genomic_DNA"/>
</dbReference>
<dbReference type="SUPFAM" id="SSF50249">
    <property type="entry name" value="Nucleic acid-binding proteins"/>
    <property type="match status" value="1"/>
</dbReference>
<protein>
    <recommendedName>
        <fullName evidence="4">Replication factor A C-terminal domain-containing protein</fullName>
    </recommendedName>
</protein>
<evidence type="ECO:0000256" key="1">
    <source>
        <dbReference type="SAM" id="MobiDB-lite"/>
    </source>
</evidence>
<evidence type="ECO:0000313" key="2">
    <source>
        <dbReference type="EMBL" id="KAH0923714.1"/>
    </source>
</evidence>